<accession>A0A9X2DYZ9</accession>
<feature type="domain" description="HTH araC/xylS-type" evidence="4">
    <location>
        <begin position="216"/>
        <end position="317"/>
    </location>
</feature>
<gene>
    <name evidence="5" type="ORF">NB037_15460</name>
</gene>
<dbReference type="RefSeq" id="WP_251947215.1">
    <property type="nucleotide sequence ID" value="NZ_JAMRYM010000085.1"/>
</dbReference>
<reference evidence="5" key="1">
    <citation type="submission" date="2022-06" db="EMBL/GenBank/DDBJ databases">
        <title>Whole genome shotgun sequencing (WGS) of Rathayibacter sp. ZW T2_19, isolated from stored onions (Allium cepa).</title>
        <authorList>
            <person name="Stoll D.A."/>
            <person name="Huch M."/>
        </authorList>
    </citation>
    <scope>NUCLEOTIDE SEQUENCE</scope>
    <source>
        <strain evidence="5">ZW T2_19</strain>
    </source>
</reference>
<dbReference type="InterPro" id="IPR035418">
    <property type="entry name" value="AraC-bd_2"/>
</dbReference>
<dbReference type="Pfam" id="PF12833">
    <property type="entry name" value="HTH_18"/>
    <property type="match status" value="1"/>
</dbReference>
<dbReference type="PROSITE" id="PS01124">
    <property type="entry name" value="HTH_ARAC_FAMILY_2"/>
    <property type="match status" value="1"/>
</dbReference>
<keyword evidence="6" id="KW-1185">Reference proteome</keyword>
<dbReference type="EMBL" id="JAMRYM010000085">
    <property type="protein sequence ID" value="MCM6763815.1"/>
    <property type="molecule type" value="Genomic_DNA"/>
</dbReference>
<keyword evidence="1" id="KW-0805">Transcription regulation</keyword>
<dbReference type="Gene3D" id="1.10.10.60">
    <property type="entry name" value="Homeodomain-like"/>
    <property type="match status" value="1"/>
</dbReference>
<evidence type="ECO:0000256" key="3">
    <source>
        <dbReference type="ARBA" id="ARBA00023163"/>
    </source>
</evidence>
<dbReference type="Proteomes" id="UP001155240">
    <property type="component" value="Unassembled WGS sequence"/>
</dbReference>
<dbReference type="PANTHER" id="PTHR46796">
    <property type="entry name" value="HTH-TYPE TRANSCRIPTIONAL ACTIVATOR RHAS-RELATED"/>
    <property type="match status" value="1"/>
</dbReference>
<proteinExistence type="predicted"/>
<dbReference type="InterPro" id="IPR050204">
    <property type="entry name" value="AraC_XylS_family_regulators"/>
</dbReference>
<dbReference type="InterPro" id="IPR009057">
    <property type="entry name" value="Homeodomain-like_sf"/>
</dbReference>
<evidence type="ECO:0000259" key="4">
    <source>
        <dbReference type="PROSITE" id="PS01124"/>
    </source>
</evidence>
<evidence type="ECO:0000256" key="2">
    <source>
        <dbReference type="ARBA" id="ARBA00023125"/>
    </source>
</evidence>
<dbReference type="AlphaFoldDB" id="A0A9X2DYZ9"/>
<dbReference type="PANTHER" id="PTHR46796:SF12">
    <property type="entry name" value="HTH-TYPE DNA-BINDING TRANSCRIPTIONAL ACTIVATOR EUTR"/>
    <property type="match status" value="1"/>
</dbReference>
<dbReference type="InterPro" id="IPR018060">
    <property type="entry name" value="HTH_AraC"/>
</dbReference>
<dbReference type="GO" id="GO:0003700">
    <property type="term" value="F:DNA-binding transcription factor activity"/>
    <property type="evidence" value="ECO:0007669"/>
    <property type="project" value="InterPro"/>
</dbReference>
<name>A0A9X2DYZ9_9MICO</name>
<evidence type="ECO:0000313" key="5">
    <source>
        <dbReference type="EMBL" id="MCM6763815.1"/>
    </source>
</evidence>
<keyword evidence="3" id="KW-0804">Transcription</keyword>
<evidence type="ECO:0000313" key="6">
    <source>
        <dbReference type="Proteomes" id="UP001155240"/>
    </source>
</evidence>
<dbReference type="SMART" id="SM00342">
    <property type="entry name" value="HTH_ARAC"/>
    <property type="match status" value="1"/>
</dbReference>
<dbReference type="SUPFAM" id="SSF46689">
    <property type="entry name" value="Homeodomain-like"/>
    <property type="match status" value="2"/>
</dbReference>
<dbReference type="GO" id="GO:0043565">
    <property type="term" value="F:sequence-specific DNA binding"/>
    <property type="evidence" value="ECO:0007669"/>
    <property type="project" value="InterPro"/>
</dbReference>
<organism evidence="5 6">
    <name type="scientific">Rathayibacter rubneri</name>
    <dbReference type="NCBI Taxonomy" id="2950106"/>
    <lineage>
        <taxon>Bacteria</taxon>
        <taxon>Bacillati</taxon>
        <taxon>Actinomycetota</taxon>
        <taxon>Actinomycetes</taxon>
        <taxon>Micrococcales</taxon>
        <taxon>Microbacteriaceae</taxon>
        <taxon>Rathayibacter</taxon>
    </lineage>
</organism>
<keyword evidence="2" id="KW-0238">DNA-binding</keyword>
<evidence type="ECO:0000256" key="1">
    <source>
        <dbReference type="ARBA" id="ARBA00023015"/>
    </source>
</evidence>
<protein>
    <submittedName>
        <fullName evidence="5">AraC family transcriptional regulator</fullName>
    </submittedName>
</protein>
<comment type="caution">
    <text evidence="5">The sequence shown here is derived from an EMBL/GenBank/DDBJ whole genome shotgun (WGS) entry which is preliminary data.</text>
</comment>
<sequence>MSAAVPATSGFVRASRRVDDAISFYTDAYRGSRFRAEPLRDSFFFRYTAVGDERVSIRTSAFRGSVRGQIAPEGEYVVSWLHAGRGVMDVGRDETPLQRARPAVFPTGRPFEFDFGEYDQRLVHVDAELLEELAAESTGTDAAPLVFDHRAVPHPAAVGAWWSAVNDLSGLLGGTATVLQLAEADRGVALRLLAAFPHRPVRLPTEILRPRNAHLLRAAEFVHAFASSPISLTDIAAAAALTPRALQLAFRRHFGLTPLGYLRDVRLDRARDELLRAEPSDTTIAAVAARWGFLNAGRFAGAYAQRFGEYPLETLRRAR</sequence>
<dbReference type="Pfam" id="PF14525">
    <property type="entry name" value="AraC_binding_2"/>
    <property type="match status" value="1"/>
</dbReference>